<protein>
    <submittedName>
        <fullName evidence="2">Uncharacterized protein</fullName>
    </submittedName>
</protein>
<proteinExistence type="predicted"/>
<dbReference type="Proteomes" id="UP000265798">
    <property type="component" value="Unassembled WGS sequence"/>
</dbReference>
<dbReference type="AlphaFoldDB" id="A0A396YKG1"/>
<evidence type="ECO:0000313" key="3">
    <source>
        <dbReference type="Proteomes" id="UP000265798"/>
    </source>
</evidence>
<gene>
    <name evidence="2" type="ORF">DLM75_23690</name>
</gene>
<sequence length="283" mass="33166">MENENKNKTESSLWDQLKSSASERFGSPFYFSFITAFIVYNWELFYILLFEKNKFLQFNTFLSIYSICWFEPIFWAFGYSTIYVIPNVFFDYIAHIYKTIGENKKNLYSYKNLYMDKITEFKIENKFRDTIQIKTNEIDEKTERIRENDKNNESKLLKLFADSVGYKRENLVIKKKHPKDPQKDYIGHVVVSEYSSSFAFLFNSPDAPLVTSLKSMLTNVIEKPREQIGICVGVLEEYIIFLTSGYVKLVIDQLQIVNKKEIPNVEKETGKLSGLIANNIFAG</sequence>
<keyword evidence="1" id="KW-0812">Transmembrane</keyword>
<organism evidence="2 3">
    <name type="scientific">Leptospira stimsonii</name>
    <dbReference type="NCBI Taxonomy" id="2202203"/>
    <lineage>
        <taxon>Bacteria</taxon>
        <taxon>Pseudomonadati</taxon>
        <taxon>Spirochaetota</taxon>
        <taxon>Spirochaetia</taxon>
        <taxon>Leptospirales</taxon>
        <taxon>Leptospiraceae</taxon>
        <taxon>Leptospira</taxon>
    </lineage>
</organism>
<reference evidence="3" key="1">
    <citation type="submission" date="2018-05" db="EMBL/GenBank/DDBJ databases">
        <title>Leptospira yasudae sp. nov. and Leptospira stimsonii sp. nov., two pathogenic species of the genus Leptospira isolated from environmental sources.</title>
        <authorList>
            <person name="Casanovas-Massana A."/>
            <person name="Hamond C."/>
            <person name="Santos L.A."/>
            <person name="Hacker K.P."/>
            <person name="Balassiano I."/>
            <person name="Medeiros M.A."/>
            <person name="Reis M.G."/>
            <person name="Ko A.I."/>
            <person name="Wunder E.A."/>
        </authorList>
    </citation>
    <scope>NUCLEOTIDE SEQUENCE [LARGE SCALE GENOMIC DNA]</scope>
    <source>
        <strain evidence="3">Yale</strain>
    </source>
</reference>
<keyword evidence="1" id="KW-0472">Membrane</keyword>
<evidence type="ECO:0000313" key="2">
    <source>
        <dbReference type="EMBL" id="RHX83662.1"/>
    </source>
</evidence>
<feature type="transmembrane region" description="Helical" evidence="1">
    <location>
        <begin position="29"/>
        <end position="50"/>
    </location>
</feature>
<name>A0A396YKG1_9LEPT</name>
<keyword evidence="1" id="KW-1133">Transmembrane helix</keyword>
<evidence type="ECO:0000256" key="1">
    <source>
        <dbReference type="SAM" id="Phobius"/>
    </source>
</evidence>
<feature type="transmembrane region" description="Helical" evidence="1">
    <location>
        <begin position="62"/>
        <end position="85"/>
    </location>
</feature>
<accession>A0A396YKG1</accession>
<dbReference type="EMBL" id="QHCT01000017">
    <property type="protein sequence ID" value="RHX83662.1"/>
    <property type="molecule type" value="Genomic_DNA"/>
</dbReference>
<comment type="caution">
    <text evidence="2">The sequence shown here is derived from an EMBL/GenBank/DDBJ whole genome shotgun (WGS) entry which is preliminary data.</text>
</comment>